<dbReference type="Pfam" id="PF06568">
    <property type="entry name" value="YjiS-like"/>
    <property type="match status" value="1"/>
</dbReference>
<name>A0A221K906_9RHOB</name>
<organism evidence="2 3">
    <name type="scientific">Pseudosulfitobacter pseudonitzschiae</name>
    <dbReference type="NCBI Taxonomy" id="1402135"/>
    <lineage>
        <taxon>Bacteria</taxon>
        <taxon>Pseudomonadati</taxon>
        <taxon>Pseudomonadota</taxon>
        <taxon>Alphaproteobacteria</taxon>
        <taxon>Rhodobacterales</taxon>
        <taxon>Roseobacteraceae</taxon>
        <taxon>Pseudosulfitobacter</taxon>
    </lineage>
</organism>
<protein>
    <recommendedName>
        <fullName evidence="1">YjiS-like domain-containing protein</fullName>
    </recommendedName>
</protein>
<keyword evidence="2" id="KW-0614">Plasmid</keyword>
<dbReference type="EMBL" id="CP022420">
    <property type="protein sequence ID" value="ASM75455.1"/>
    <property type="molecule type" value="Genomic_DNA"/>
</dbReference>
<dbReference type="AlphaFoldDB" id="A0A221K906"/>
<keyword evidence="3" id="KW-1185">Reference proteome</keyword>
<evidence type="ECO:0000259" key="1">
    <source>
        <dbReference type="Pfam" id="PF06568"/>
    </source>
</evidence>
<accession>A0A221K906</accession>
<evidence type="ECO:0000313" key="3">
    <source>
        <dbReference type="Proteomes" id="UP000199754"/>
    </source>
</evidence>
<feature type="domain" description="YjiS-like" evidence="1">
    <location>
        <begin position="25"/>
        <end position="58"/>
    </location>
</feature>
<dbReference type="RefSeq" id="WP_089423452.1">
    <property type="nucleotide sequence ID" value="NZ_CP022420.1"/>
</dbReference>
<reference evidence="2 3" key="1">
    <citation type="submission" date="2017-07" db="EMBL/GenBank/DDBJ databases">
        <title>Genome Sequence of Sulfitobacter pseudonitzschiae Strain SMR1 Isolated from a culture of the Diatom Skeletonema marinoi.</title>
        <authorList>
            <person name="Topel M."/>
            <person name="Pinder M.I.M."/>
            <person name="Johansson O.N."/>
            <person name="Kourtchenko O."/>
            <person name="Godhe A."/>
            <person name="Clarke A.K."/>
        </authorList>
    </citation>
    <scope>NUCLEOTIDE SEQUENCE [LARGE SCALE GENOMIC DNA]</scope>
    <source>
        <strain evidence="2 3">SMR1</strain>
        <plasmid evidence="2 3">pSMR1-5</plasmid>
    </source>
</reference>
<proteinExistence type="predicted"/>
<dbReference type="Proteomes" id="UP000199754">
    <property type="component" value="Plasmid pSMR1-5"/>
</dbReference>
<dbReference type="KEGG" id="spse:SULPSESMR1_03657"/>
<geneLocation type="plasmid" evidence="2 3">
    <name>pSMR1-5</name>
</geneLocation>
<sequence>MELNLKHIWPTRSRGRGVAGRTRRLIARIRNRQRLRRDKRHVSQLCDHLLRDIGLDEYAVRRRESDQWPEL</sequence>
<gene>
    <name evidence="2" type="ORF">SULPSESMR1_03657</name>
</gene>
<evidence type="ECO:0000313" key="2">
    <source>
        <dbReference type="EMBL" id="ASM75455.1"/>
    </source>
</evidence>
<dbReference type="InterPro" id="IPR009506">
    <property type="entry name" value="YjiS-like"/>
</dbReference>